<evidence type="ECO:0000313" key="2">
    <source>
        <dbReference type="EMBL" id="PLW16967.1"/>
    </source>
</evidence>
<evidence type="ECO:0000313" key="1">
    <source>
        <dbReference type="EMBL" id="PLW16630.1"/>
    </source>
</evidence>
<organism evidence="2 6">
    <name type="scientific">Puccinia coronata f. sp. avenae</name>
    <dbReference type="NCBI Taxonomy" id="200324"/>
    <lineage>
        <taxon>Eukaryota</taxon>
        <taxon>Fungi</taxon>
        <taxon>Dikarya</taxon>
        <taxon>Basidiomycota</taxon>
        <taxon>Pucciniomycotina</taxon>
        <taxon>Pucciniomycetes</taxon>
        <taxon>Pucciniales</taxon>
        <taxon>Pucciniaceae</taxon>
        <taxon>Puccinia</taxon>
    </lineage>
</organism>
<protein>
    <submittedName>
        <fullName evidence="2">Uncharacterized protein</fullName>
    </submittedName>
</protein>
<evidence type="ECO:0000313" key="3">
    <source>
        <dbReference type="EMBL" id="PLW31667.1"/>
    </source>
</evidence>
<evidence type="ECO:0000313" key="6">
    <source>
        <dbReference type="Proteomes" id="UP000235392"/>
    </source>
</evidence>
<dbReference type="Proteomes" id="UP000235388">
    <property type="component" value="Unassembled WGS sequence"/>
</dbReference>
<dbReference type="AlphaFoldDB" id="A0A2N5SUQ5"/>
<dbReference type="EMBL" id="PGCJ01000866">
    <property type="protein sequence ID" value="PLW16630.1"/>
    <property type="molecule type" value="Genomic_DNA"/>
</dbReference>
<dbReference type="EMBL" id="PGCI01000760">
    <property type="protein sequence ID" value="PLW16967.1"/>
    <property type="molecule type" value="Genomic_DNA"/>
</dbReference>
<evidence type="ECO:0000313" key="4">
    <source>
        <dbReference type="EMBL" id="PLW52662.1"/>
    </source>
</evidence>
<sequence>MCTQIQYSIPISSDNAYGPSHDLCILSTQPVPFPVLLDRQILPGKQQHTPSLLRIVLDPFLSNHHHHHPPSSPSRHVVYPPLSRASMLQTTTLSLT</sequence>
<name>A0A2N5SUQ5_9BASI</name>
<proteinExistence type="predicted"/>
<dbReference type="Proteomes" id="UP000235392">
    <property type="component" value="Unassembled WGS sequence"/>
</dbReference>
<comment type="caution">
    <text evidence="2">The sequence shown here is derived from an EMBL/GenBank/DDBJ whole genome shotgun (WGS) entry which is preliminary data.</text>
</comment>
<dbReference type="EMBL" id="PGCI01000263">
    <property type="protein sequence ID" value="PLW31667.1"/>
    <property type="molecule type" value="Genomic_DNA"/>
</dbReference>
<keyword evidence="5" id="KW-1185">Reference proteome</keyword>
<dbReference type="EMBL" id="PGCJ01000077">
    <property type="protein sequence ID" value="PLW52662.1"/>
    <property type="molecule type" value="Genomic_DNA"/>
</dbReference>
<accession>A0A2N5SUQ5</accession>
<gene>
    <name evidence="4" type="ORF">PCANC_06262</name>
    <name evidence="1" type="ORF">PCANC_10396</name>
    <name evidence="3" type="ORF">PCASD_10893</name>
    <name evidence="2" type="ORF">PCASD_14878</name>
</gene>
<reference evidence="5 6" key="1">
    <citation type="submission" date="2017-11" db="EMBL/GenBank/DDBJ databases">
        <title>De novo assembly and phasing of dikaryotic genomes from two isolates of Puccinia coronata f. sp. avenae, the causal agent of oat crown rust.</title>
        <authorList>
            <person name="Miller M.E."/>
            <person name="Zhang Y."/>
            <person name="Omidvar V."/>
            <person name="Sperschneider J."/>
            <person name="Schwessinger B."/>
            <person name="Raley C."/>
            <person name="Palmer J.M."/>
            <person name="Garnica D."/>
            <person name="Upadhyaya N."/>
            <person name="Rathjen J."/>
            <person name="Taylor J.M."/>
            <person name="Park R.F."/>
            <person name="Dodds P.N."/>
            <person name="Hirsch C.D."/>
            <person name="Kianian S.F."/>
            <person name="Figueroa M."/>
        </authorList>
    </citation>
    <scope>NUCLEOTIDE SEQUENCE [LARGE SCALE GENOMIC DNA]</scope>
    <source>
        <strain evidence="1">12NC29</strain>
        <strain evidence="2">12SD80</strain>
    </source>
</reference>
<evidence type="ECO:0000313" key="5">
    <source>
        <dbReference type="Proteomes" id="UP000235388"/>
    </source>
</evidence>